<dbReference type="HOGENOM" id="CLU_032087_0_1_9"/>
<dbReference type="InterPro" id="IPR020103">
    <property type="entry name" value="PsdUridine_synth_cat_dom_sf"/>
</dbReference>
<dbReference type="OrthoDB" id="9802309at2"/>
<feature type="active site" description="Nucleophile" evidence="5">
    <location>
        <position position="41"/>
    </location>
</feature>
<dbReference type="EC" id="5.4.99.25" evidence="5"/>
<dbReference type="Gene3D" id="3.30.2350.10">
    <property type="entry name" value="Pseudouridine synthase"/>
    <property type="match status" value="1"/>
</dbReference>
<dbReference type="AlphaFoldDB" id="B8CW75"/>
<evidence type="ECO:0000256" key="2">
    <source>
        <dbReference type="ARBA" id="ARBA00005642"/>
    </source>
</evidence>
<evidence type="ECO:0000256" key="5">
    <source>
        <dbReference type="HAMAP-Rule" id="MF_01080"/>
    </source>
</evidence>
<dbReference type="GO" id="GO:0031119">
    <property type="term" value="P:tRNA pseudouridine synthesis"/>
    <property type="evidence" value="ECO:0007669"/>
    <property type="project" value="UniProtKB-UniRule"/>
</dbReference>
<evidence type="ECO:0000259" key="7">
    <source>
        <dbReference type="Pfam" id="PF16198"/>
    </source>
</evidence>
<dbReference type="PANTHER" id="PTHR13767">
    <property type="entry name" value="TRNA-PSEUDOURIDINE SYNTHASE"/>
    <property type="match status" value="1"/>
</dbReference>
<gene>
    <name evidence="5" type="primary">truB</name>
    <name evidence="8" type="ordered locus">Hore_07870</name>
</gene>
<dbReference type="HAMAP" id="MF_01080">
    <property type="entry name" value="TruB_bact"/>
    <property type="match status" value="1"/>
</dbReference>
<keyword evidence="3 5" id="KW-0819">tRNA processing</keyword>
<organism evidence="8 9">
    <name type="scientific">Halothermothrix orenii (strain H 168 / OCM 544 / DSM 9562)</name>
    <dbReference type="NCBI Taxonomy" id="373903"/>
    <lineage>
        <taxon>Bacteria</taxon>
        <taxon>Bacillati</taxon>
        <taxon>Bacillota</taxon>
        <taxon>Clostridia</taxon>
        <taxon>Halanaerobiales</taxon>
        <taxon>Halothermotrichaceae</taxon>
        <taxon>Halothermothrix</taxon>
    </lineage>
</organism>
<sequence length="303" mass="34067">MSRVDGIISIIKPPGMTSFDVVAWIRKMYSVKKAGHTGTLDPAASGVLPVCLGKGTKIIPYLPDEVKGYVAEITLGVKTDTLDSEGQIIEENQKWESITDSHLNKVISDFQGVIEQVPPMYSAVKYKGKRLYELAREGKKIKREPRQVEIKKINILDIDLPKVKLFVLCSPGTYIRSIARDIGEKLGCGAYLSFLVRTRSGSFNLENSFTLSEIKFRGDKLLYNFDYPLTNHFTRIDIRRGSRQKVYNGAPLYGSDIAKIYGKVTLRDKVLIYNNNTFLAIYRVSDVAGNQINLNAERVFKTS</sequence>
<dbReference type="GO" id="GO:1990481">
    <property type="term" value="P:mRNA pseudouridine synthesis"/>
    <property type="evidence" value="ECO:0007669"/>
    <property type="project" value="TreeGrafter"/>
</dbReference>
<dbReference type="NCBIfam" id="TIGR00431">
    <property type="entry name" value="TruB"/>
    <property type="match status" value="1"/>
</dbReference>
<dbReference type="PANTHER" id="PTHR13767:SF2">
    <property type="entry name" value="PSEUDOURIDYLATE SYNTHASE TRUB1"/>
    <property type="match status" value="1"/>
</dbReference>
<dbReference type="InterPro" id="IPR032819">
    <property type="entry name" value="TruB_C"/>
</dbReference>
<feature type="domain" description="Pseudouridine synthase II N-terminal" evidence="6">
    <location>
        <begin position="26"/>
        <end position="175"/>
    </location>
</feature>
<dbReference type="CDD" id="cd02573">
    <property type="entry name" value="PseudoU_synth_EcTruB"/>
    <property type="match status" value="1"/>
</dbReference>
<dbReference type="GO" id="GO:0016829">
    <property type="term" value="F:lyase activity"/>
    <property type="evidence" value="ECO:0007669"/>
    <property type="project" value="UniProtKB-KW"/>
</dbReference>
<dbReference type="RefSeq" id="WP_012635732.1">
    <property type="nucleotide sequence ID" value="NC_011899.1"/>
</dbReference>
<feature type="domain" description="tRNA pseudouridylate synthase B C-terminal" evidence="7">
    <location>
        <begin position="176"/>
        <end position="215"/>
    </location>
</feature>
<comment type="function">
    <text evidence="5">Responsible for synthesis of pseudouridine from uracil-55 in the psi GC loop of transfer RNAs.</text>
</comment>
<evidence type="ECO:0000256" key="3">
    <source>
        <dbReference type="ARBA" id="ARBA00022694"/>
    </source>
</evidence>
<dbReference type="GO" id="GO:0160148">
    <property type="term" value="F:tRNA pseudouridine(55) synthase activity"/>
    <property type="evidence" value="ECO:0007669"/>
    <property type="project" value="UniProtKB-EC"/>
</dbReference>
<proteinExistence type="inferred from homology"/>
<evidence type="ECO:0000256" key="4">
    <source>
        <dbReference type="ARBA" id="ARBA00023235"/>
    </source>
</evidence>
<protein>
    <recommendedName>
        <fullName evidence="5">tRNA pseudouridine synthase B</fullName>
        <ecNumber evidence="5">5.4.99.25</ecNumber>
    </recommendedName>
    <alternativeName>
        <fullName evidence="5">tRNA pseudouridine(55) synthase</fullName>
        <shortName evidence="5">Psi55 synthase</shortName>
    </alternativeName>
    <alternativeName>
        <fullName evidence="5">tRNA pseudouridylate synthase</fullName>
    </alternativeName>
    <alternativeName>
        <fullName evidence="5">tRNA-uridine isomerase</fullName>
    </alternativeName>
</protein>
<evidence type="ECO:0000256" key="1">
    <source>
        <dbReference type="ARBA" id="ARBA00000385"/>
    </source>
</evidence>
<dbReference type="InterPro" id="IPR002501">
    <property type="entry name" value="PsdUridine_synth_N"/>
</dbReference>
<name>B8CW75_HALOH</name>
<dbReference type="Proteomes" id="UP000000719">
    <property type="component" value="Chromosome"/>
</dbReference>
<dbReference type="STRING" id="373903.Hore_07870"/>
<evidence type="ECO:0000313" key="8">
    <source>
        <dbReference type="EMBL" id="ACL69544.1"/>
    </source>
</evidence>
<dbReference type="eggNOG" id="COG0130">
    <property type="taxonomic scope" value="Bacteria"/>
</dbReference>
<keyword evidence="4 5" id="KW-0413">Isomerase</keyword>
<dbReference type="EMBL" id="CP001098">
    <property type="protein sequence ID" value="ACL69544.1"/>
    <property type="molecule type" value="Genomic_DNA"/>
</dbReference>
<keyword evidence="8" id="KW-0456">Lyase</keyword>
<dbReference type="KEGG" id="hor:Hore_07870"/>
<dbReference type="Pfam" id="PF01509">
    <property type="entry name" value="TruB_N"/>
    <property type="match status" value="1"/>
</dbReference>
<dbReference type="InterPro" id="IPR014780">
    <property type="entry name" value="tRNA_psdUridine_synth_TruB"/>
</dbReference>
<comment type="similarity">
    <text evidence="2 5">Belongs to the pseudouridine synthase TruB family. Type 1 subfamily.</text>
</comment>
<accession>B8CW75</accession>
<dbReference type="SUPFAM" id="SSF55120">
    <property type="entry name" value="Pseudouridine synthase"/>
    <property type="match status" value="1"/>
</dbReference>
<dbReference type="GO" id="GO:0003723">
    <property type="term" value="F:RNA binding"/>
    <property type="evidence" value="ECO:0007669"/>
    <property type="project" value="InterPro"/>
</dbReference>
<reference evidence="8 9" key="1">
    <citation type="journal article" date="2009" name="PLoS ONE">
        <title>Genome analysis of the anaerobic thermohalophilic bacterium Halothermothrix orenii.</title>
        <authorList>
            <person name="Mavromatis K."/>
            <person name="Ivanova N."/>
            <person name="Anderson I."/>
            <person name="Lykidis A."/>
            <person name="Hooper S.D."/>
            <person name="Sun H."/>
            <person name="Kunin V."/>
            <person name="Lapidus A."/>
            <person name="Hugenholtz P."/>
            <person name="Patel B."/>
            <person name="Kyrpides N.C."/>
        </authorList>
    </citation>
    <scope>NUCLEOTIDE SEQUENCE [LARGE SCALE GENOMIC DNA]</scope>
    <source>
        <strain evidence="9">H 168 / OCM 544 / DSM 9562</strain>
    </source>
</reference>
<evidence type="ECO:0000259" key="6">
    <source>
        <dbReference type="Pfam" id="PF01509"/>
    </source>
</evidence>
<dbReference type="Pfam" id="PF16198">
    <property type="entry name" value="TruB_C_2"/>
    <property type="match status" value="1"/>
</dbReference>
<keyword evidence="9" id="KW-1185">Reference proteome</keyword>
<evidence type="ECO:0000313" key="9">
    <source>
        <dbReference type="Proteomes" id="UP000000719"/>
    </source>
</evidence>
<comment type="catalytic activity">
    <reaction evidence="1 5">
        <text>uridine(55) in tRNA = pseudouridine(55) in tRNA</text>
        <dbReference type="Rhea" id="RHEA:42532"/>
        <dbReference type="Rhea" id="RHEA-COMP:10101"/>
        <dbReference type="Rhea" id="RHEA-COMP:10102"/>
        <dbReference type="ChEBI" id="CHEBI:65314"/>
        <dbReference type="ChEBI" id="CHEBI:65315"/>
        <dbReference type="EC" id="5.4.99.25"/>
    </reaction>
</comment>